<reference evidence="2 3" key="1">
    <citation type="submission" date="2024-02" db="EMBL/GenBank/DDBJ databases">
        <authorList>
            <person name="Chen Y."/>
            <person name="Shah S."/>
            <person name="Dougan E. K."/>
            <person name="Thang M."/>
            <person name="Chan C."/>
        </authorList>
    </citation>
    <scope>NUCLEOTIDE SEQUENCE [LARGE SCALE GENOMIC DNA]</scope>
</reference>
<dbReference type="Proteomes" id="UP001642464">
    <property type="component" value="Unassembled WGS sequence"/>
</dbReference>
<keyword evidence="3" id="KW-1185">Reference proteome</keyword>
<feature type="region of interest" description="Disordered" evidence="1">
    <location>
        <begin position="153"/>
        <end position="190"/>
    </location>
</feature>
<dbReference type="EMBL" id="CAXAMM010039416">
    <property type="protein sequence ID" value="CAK9086262.1"/>
    <property type="molecule type" value="Genomic_DNA"/>
</dbReference>
<evidence type="ECO:0000313" key="3">
    <source>
        <dbReference type="Proteomes" id="UP001642464"/>
    </source>
</evidence>
<feature type="non-terminal residue" evidence="2">
    <location>
        <position position="1"/>
    </location>
</feature>
<name>A0ABP0QDF6_9DINO</name>
<protein>
    <submittedName>
        <fullName evidence="2">Uncharacterized protein</fullName>
    </submittedName>
</protein>
<evidence type="ECO:0000256" key="1">
    <source>
        <dbReference type="SAM" id="MobiDB-lite"/>
    </source>
</evidence>
<comment type="caution">
    <text evidence="2">The sequence shown here is derived from an EMBL/GenBank/DDBJ whole genome shotgun (WGS) entry which is preliminary data.</text>
</comment>
<evidence type="ECO:0000313" key="2">
    <source>
        <dbReference type="EMBL" id="CAK9086262.1"/>
    </source>
</evidence>
<sequence>AFTKHLKNGDIPETDSGKAQKLVIPAQWRFWWGPLTEMPPLPLGADDQTKCYSRVIFGRELLRTGLGGFVTPRVVTFYHKYLDMVFARSREGLGNGFDTNDAELKMYRAMGTGFVPRHDAASLSRMAPGSEIDLNYFTTDGFKLLSQRPALLPREKKEGESTYEDETEVQLTQSPRPESKAPVRHVNVLW</sequence>
<organism evidence="2 3">
    <name type="scientific">Durusdinium trenchii</name>
    <dbReference type="NCBI Taxonomy" id="1381693"/>
    <lineage>
        <taxon>Eukaryota</taxon>
        <taxon>Sar</taxon>
        <taxon>Alveolata</taxon>
        <taxon>Dinophyceae</taxon>
        <taxon>Suessiales</taxon>
        <taxon>Symbiodiniaceae</taxon>
        <taxon>Durusdinium</taxon>
    </lineage>
</organism>
<proteinExistence type="predicted"/>
<gene>
    <name evidence="2" type="ORF">SCF082_LOCUS40803</name>
</gene>
<accession>A0ABP0QDF6</accession>
<feature type="non-terminal residue" evidence="2">
    <location>
        <position position="190"/>
    </location>
</feature>